<evidence type="ECO:0000256" key="1">
    <source>
        <dbReference type="ARBA" id="ARBA00022737"/>
    </source>
</evidence>
<dbReference type="AlphaFoldDB" id="A0A7S4RGS5"/>
<dbReference type="NCBIfam" id="TIGR00756">
    <property type="entry name" value="PPR"/>
    <property type="match status" value="1"/>
</dbReference>
<keyword evidence="1" id="KW-0677">Repeat</keyword>
<reference evidence="3" key="1">
    <citation type="submission" date="2021-01" db="EMBL/GenBank/DDBJ databases">
        <authorList>
            <person name="Corre E."/>
            <person name="Pelletier E."/>
            <person name="Niang G."/>
            <person name="Scheremetjew M."/>
            <person name="Finn R."/>
            <person name="Kale V."/>
            <person name="Holt S."/>
            <person name="Cochrane G."/>
            <person name="Meng A."/>
            <person name="Brown T."/>
            <person name="Cohen L."/>
        </authorList>
    </citation>
    <scope>NUCLEOTIDE SEQUENCE</scope>
    <source>
        <strain evidence="3">CCMP3105</strain>
    </source>
</reference>
<gene>
    <name evidence="3" type="ORF">AMON00008_LOCUS35250</name>
</gene>
<protein>
    <submittedName>
        <fullName evidence="3">Uncharacterized protein</fullName>
    </submittedName>
</protein>
<organism evidence="3">
    <name type="scientific">Alexandrium monilatum</name>
    <dbReference type="NCBI Taxonomy" id="311494"/>
    <lineage>
        <taxon>Eukaryota</taxon>
        <taxon>Sar</taxon>
        <taxon>Alveolata</taxon>
        <taxon>Dinophyceae</taxon>
        <taxon>Gonyaulacales</taxon>
        <taxon>Pyrocystaceae</taxon>
        <taxon>Alexandrium</taxon>
    </lineage>
</organism>
<dbReference type="EMBL" id="HBNR01050393">
    <property type="protein sequence ID" value="CAE4614048.1"/>
    <property type="molecule type" value="Transcribed_RNA"/>
</dbReference>
<dbReference type="PANTHER" id="PTHR47447">
    <property type="entry name" value="OS03G0856100 PROTEIN"/>
    <property type="match status" value="1"/>
</dbReference>
<evidence type="ECO:0000256" key="2">
    <source>
        <dbReference type="PROSITE-ProRule" id="PRU00708"/>
    </source>
</evidence>
<dbReference type="PANTHER" id="PTHR47447:SF17">
    <property type="entry name" value="OS12G0638900 PROTEIN"/>
    <property type="match status" value="1"/>
</dbReference>
<sequence>MALGLTPAQLEPIRSGRCCRGAPKPWDKRLHRLNSGLVAPQELHAAVASLQADGRLRDAKACTLAINAFAREAFWRAAAGLVGTMRAEAIEPDTITFNAAVNACAKAGRWRGALGLVGQVSFLGMAPQIITFNAAAARTRPGTRRR</sequence>
<dbReference type="Pfam" id="PF13812">
    <property type="entry name" value="PPR_3"/>
    <property type="match status" value="1"/>
</dbReference>
<feature type="repeat" description="PPR" evidence="2">
    <location>
        <begin position="93"/>
        <end position="127"/>
    </location>
</feature>
<dbReference type="InterPro" id="IPR011990">
    <property type="entry name" value="TPR-like_helical_dom_sf"/>
</dbReference>
<evidence type="ECO:0000313" key="3">
    <source>
        <dbReference type="EMBL" id="CAE4614048.1"/>
    </source>
</evidence>
<proteinExistence type="predicted"/>
<accession>A0A7S4RGS5</accession>
<dbReference type="PROSITE" id="PS51375">
    <property type="entry name" value="PPR"/>
    <property type="match status" value="1"/>
</dbReference>
<name>A0A7S4RGS5_9DINO</name>
<dbReference type="InterPro" id="IPR002885">
    <property type="entry name" value="PPR_rpt"/>
</dbReference>
<dbReference type="Gene3D" id="1.25.40.10">
    <property type="entry name" value="Tetratricopeptide repeat domain"/>
    <property type="match status" value="1"/>
</dbReference>